<name>A0A316UIJ0_9BASI</name>
<dbReference type="InterPro" id="IPR056336">
    <property type="entry name" value="YVC1_C"/>
</dbReference>
<reference evidence="5 6" key="1">
    <citation type="journal article" date="2018" name="Mol. Biol. Evol.">
        <title>Broad Genomic Sampling Reveals a Smut Pathogenic Ancestry of the Fungal Clade Ustilaginomycotina.</title>
        <authorList>
            <person name="Kijpornyongpan T."/>
            <person name="Mondo S.J."/>
            <person name="Barry K."/>
            <person name="Sandor L."/>
            <person name="Lee J."/>
            <person name="Lipzen A."/>
            <person name="Pangilinan J."/>
            <person name="LaButti K."/>
            <person name="Hainaut M."/>
            <person name="Henrissat B."/>
            <person name="Grigoriev I.V."/>
            <person name="Spatafora J.W."/>
            <person name="Aime M.C."/>
        </authorList>
    </citation>
    <scope>NUCLEOTIDE SEQUENCE [LARGE SCALE GENOMIC DNA]</scope>
    <source>
        <strain evidence="5 6">MCA 4718</strain>
    </source>
</reference>
<dbReference type="Pfam" id="PF23317">
    <property type="entry name" value="YVC1_C"/>
    <property type="match status" value="1"/>
</dbReference>
<feature type="region of interest" description="Disordered" evidence="1">
    <location>
        <begin position="567"/>
        <end position="587"/>
    </location>
</feature>
<feature type="transmembrane region" description="Helical" evidence="2">
    <location>
        <begin position="517"/>
        <end position="537"/>
    </location>
</feature>
<keyword evidence="2" id="KW-0472">Membrane</keyword>
<evidence type="ECO:0000259" key="4">
    <source>
        <dbReference type="Pfam" id="PF23317"/>
    </source>
</evidence>
<dbReference type="RefSeq" id="XP_025350185.1">
    <property type="nucleotide sequence ID" value="XM_025490167.1"/>
</dbReference>
<dbReference type="PANTHER" id="PTHR35859">
    <property type="entry name" value="NONSELECTIVE CATION CHANNEL PROTEIN"/>
    <property type="match status" value="1"/>
</dbReference>
<dbReference type="InterPro" id="IPR052971">
    <property type="entry name" value="TRP_calcium_channel"/>
</dbReference>
<evidence type="ECO:0000256" key="2">
    <source>
        <dbReference type="SAM" id="Phobius"/>
    </source>
</evidence>
<dbReference type="Pfam" id="PF23190">
    <property type="entry name" value="LHD_TRPY1"/>
    <property type="match status" value="1"/>
</dbReference>
<sequence length="686" mass="75396">MASTEDRSPTQELEAGENTPDTSPLAPDTRVEPRKVSAIILRIHALVKKLLPVEVSEDSLKSPDGLLNASVIASFVKAGGDFTDVVPFALLEAKKLFQQSVEGDSQDPELNCLRATACEILARRTVYRLLKSEEKASQRAGSFLCLSKRFSYIDTDGDATLPTSALESAVDQESISFLSAPEAQACIQALWTGRLVQRYAEGKHDFVHFVPFEAAESGAFSAHFSPNRLAVPRTLYTLSLMTWLLLLVVYSMATLEYTGLDFWEVALWVMLAGYVMEDVTRWWKVRGLEALSIWLIIDVLQDSLAVGAFVVRVISFIYEDTVHTAKYQRLSFQLLACLAPFLWIQLLKAFDCIPFFGNIMNSLVRMLRETGIFMVLLLLVGLGFAQALFSLDAADGHRVESSGSVVFDTLISGILGGGMTFDAVDEAFGKPFGKILLYAYSLVQILLLSNILIALLNQAYQDVVDDADDVFAAYFATKVVGLIRAPDQFVYPAPFNIVEAFFIAPLEYVLSRSAYRSLNLVVQSVLFSVPLFFIALYESRVDSQIFKTIKLEMLGAYDNPPQAMSGAVGSADFTAEDPDSAEGGGEDDLVISKVPFAKLVASFPTIQGGTEDDSDQDPTTGEVYSGNKTKKEEEDGGAPEKSSPPSPDTELLRDLMKELKSLRSELEELKSSKAFKREGSMHTKGI</sequence>
<feature type="domain" description="Calcium channel YVC1-like C-terminal transmembrane" evidence="4">
    <location>
        <begin position="247"/>
        <end position="550"/>
    </location>
</feature>
<keyword evidence="6" id="KW-1185">Reference proteome</keyword>
<gene>
    <name evidence="5" type="ORF">BCV69DRAFT_245664</name>
</gene>
<dbReference type="AlphaFoldDB" id="A0A316UIJ0"/>
<feature type="domain" description="YVC1 N-terminal linker helical" evidence="3">
    <location>
        <begin position="36"/>
        <end position="224"/>
    </location>
</feature>
<evidence type="ECO:0000256" key="1">
    <source>
        <dbReference type="SAM" id="MobiDB-lite"/>
    </source>
</evidence>
<feature type="transmembrane region" description="Helical" evidence="2">
    <location>
        <begin position="330"/>
        <end position="350"/>
    </location>
</feature>
<feature type="region of interest" description="Disordered" evidence="1">
    <location>
        <begin position="1"/>
        <end position="30"/>
    </location>
</feature>
<dbReference type="Proteomes" id="UP000245942">
    <property type="component" value="Unassembled WGS sequence"/>
</dbReference>
<feature type="transmembrane region" description="Helical" evidence="2">
    <location>
        <begin position="235"/>
        <end position="253"/>
    </location>
</feature>
<evidence type="ECO:0000313" key="6">
    <source>
        <dbReference type="Proteomes" id="UP000245942"/>
    </source>
</evidence>
<dbReference type="STRING" id="1684307.A0A316UIJ0"/>
<keyword evidence="2" id="KW-1133">Transmembrane helix</keyword>
<dbReference type="OrthoDB" id="301415at2759"/>
<dbReference type="InterPro" id="IPR056337">
    <property type="entry name" value="LHD_YVC1"/>
</dbReference>
<evidence type="ECO:0000259" key="3">
    <source>
        <dbReference type="Pfam" id="PF23190"/>
    </source>
</evidence>
<dbReference type="PANTHER" id="PTHR35859:SF1">
    <property type="entry name" value="NONSELECTIVE CATION CHANNEL PROTEIN"/>
    <property type="match status" value="1"/>
</dbReference>
<feature type="transmembrane region" description="Helical" evidence="2">
    <location>
        <begin position="403"/>
        <end position="424"/>
    </location>
</feature>
<proteinExistence type="predicted"/>
<feature type="region of interest" description="Disordered" evidence="1">
    <location>
        <begin position="606"/>
        <end position="655"/>
    </location>
</feature>
<organism evidence="5 6">
    <name type="scientific">Pseudomicrostroma glucosiphilum</name>
    <dbReference type="NCBI Taxonomy" id="1684307"/>
    <lineage>
        <taxon>Eukaryota</taxon>
        <taxon>Fungi</taxon>
        <taxon>Dikarya</taxon>
        <taxon>Basidiomycota</taxon>
        <taxon>Ustilaginomycotina</taxon>
        <taxon>Exobasidiomycetes</taxon>
        <taxon>Microstromatales</taxon>
        <taxon>Microstromatales incertae sedis</taxon>
        <taxon>Pseudomicrostroma</taxon>
    </lineage>
</organism>
<feature type="transmembrane region" description="Helical" evidence="2">
    <location>
        <begin position="436"/>
        <end position="456"/>
    </location>
</feature>
<feature type="transmembrane region" description="Helical" evidence="2">
    <location>
        <begin position="371"/>
        <end position="391"/>
    </location>
</feature>
<dbReference type="GeneID" id="37011901"/>
<keyword evidence="2" id="KW-0812">Transmembrane</keyword>
<protein>
    <submittedName>
        <fullName evidence="5">Uncharacterized protein</fullName>
    </submittedName>
</protein>
<evidence type="ECO:0000313" key="5">
    <source>
        <dbReference type="EMBL" id="PWN23025.1"/>
    </source>
</evidence>
<feature type="transmembrane region" description="Helical" evidence="2">
    <location>
        <begin position="295"/>
        <end position="318"/>
    </location>
</feature>
<accession>A0A316UIJ0</accession>
<dbReference type="EMBL" id="KZ819322">
    <property type="protein sequence ID" value="PWN23025.1"/>
    <property type="molecule type" value="Genomic_DNA"/>
</dbReference>
<feature type="compositionally biased region" description="Acidic residues" evidence="1">
    <location>
        <begin position="574"/>
        <end position="587"/>
    </location>
</feature>